<keyword evidence="2" id="KW-1185">Reference proteome</keyword>
<name>A0ACB8R7E5_9AGAM</name>
<proteinExistence type="predicted"/>
<comment type="caution">
    <text evidence="1">The sequence shown here is derived from an EMBL/GenBank/DDBJ whole genome shotgun (WGS) entry which is preliminary data.</text>
</comment>
<dbReference type="Proteomes" id="UP000814033">
    <property type="component" value="Unassembled WGS sequence"/>
</dbReference>
<sequence>MLRYTDDSFFTKNPVDFVPNGGTQSNTVTLRLSAQDLGPLDGSASILIANNVAGAMTRAGCPLLEPACVGEVFRVKTFRTEAACERWVADYNVLRDALQPHGIVRVPGFVLPGTLTVTARGGRVVWHAALVQWIPGKRVSVLDERAPQAAQSPLGEVVRALRAFRVAMRERGISFGGLRPKHFVLPLDLATYRGGGYYDAFQRCVVLVNWDGMTCVNGPQAEKEQEKRYRKDFDALEEVATIMAKYL</sequence>
<protein>
    <submittedName>
        <fullName evidence="1">Uncharacterized protein</fullName>
    </submittedName>
</protein>
<dbReference type="EMBL" id="MU276259">
    <property type="protein sequence ID" value="KAI0039827.1"/>
    <property type="molecule type" value="Genomic_DNA"/>
</dbReference>
<evidence type="ECO:0000313" key="1">
    <source>
        <dbReference type="EMBL" id="KAI0039827.1"/>
    </source>
</evidence>
<reference evidence="1" key="1">
    <citation type="submission" date="2021-02" db="EMBL/GenBank/DDBJ databases">
        <authorList>
            <consortium name="DOE Joint Genome Institute"/>
            <person name="Ahrendt S."/>
            <person name="Looney B.P."/>
            <person name="Miyauchi S."/>
            <person name="Morin E."/>
            <person name="Drula E."/>
            <person name="Courty P.E."/>
            <person name="Chicoki N."/>
            <person name="Fauchery L."/>
            <person name="Kohler A."/>
            <person name="Kuo A."/>
            <person name="Labutti K."/>
            <person name="Pangilinan J."/>
            <person name="Lipzen A."/>
            <person name="Riley R."/>
            <person name="Andreopoulos W."/>
            <person name="He G."/>
            <person name="Johnson J."/>
            <person name="Barry K.W."/>
            <person name="Grigoriev I.V."/>
            <person name="Nagy L."/>
            <person name="Hibbett D."/>
            <person name="Henrissat B."/>
            <person name="Matheny P.B."/>
            <person name="Labbe J."/>
            <person name="Martin F."/>
        </authorList>
    </citation>
    <scope>NUCLEOTIDE SEQUENCE</scope>
    <source>
        <strain evidence="1">FP105234-sp</strain>
    </source>
</reference>
<gene>
    <name evidence="1" type="ORF">FA95DRAFT_982297</name>
</gene>
<reference evidence="1" key="2">
    <citation type="journal article" date="2022" name="New Phytol.">
        <title>Evolutionary transition to the ectomycorrhizal habit in the genomes of a hyperdiverse lineage of mushroom-forming fungi.</title>
        <authorList>
            <person name="Looney B."/>
            <person name="Miyauchi S."/>
            <person name="Morin E."/>
            <person name="Drula E."/>
            <person name="Courty P.E."/>
            <person name="Kohler A."/>
            <person name="Kuo A."/>
            <person name="LaButti K."/>
            <person name="Pangilinan J."/>
            <person name="Lipzen A."/>
            <person name="Riley R."/>
            <person name="Andreopoulos W."/>
            <person name="He G."/>
            <person name="Johnson J."/>
            <person name="Nolan M."/>
            <person name="Tritt A."/>
            <person name="Barry K.W."/>
            <person name="Grigoriev I.V."/>
            <person name="Nagy L.G."/>
            <person name="Hibbett D."/>
            <person name="Henrissat B."/>
            <person name="Matheny P.B."/>
            <person name="Labbe J."/>
            <person name="Martin F.M."/>
        </authorList>
    </citation>
    <scope>NUCLEOTIDE SEQUENCE</scope>
    <source>
        <strain evidence="1">FP105234-sp</strain>
    </source>
</reference>
<accession>A0ACB8R7E5</accession>
<organism evidence="1 2">
    <name type="scientific">Auriscalpium vulgare</name>
    <dbReference type="NCBI Taxonomy" id="40419"/>
    <lineage>
        <taxon>Eukaryota</taxon>
        <taxon>Fungi</taxon>
        <taxon>Dikarya</taxon>
        <taxon>Basidiomycota</taxon>
        <taxon>Agaricomycotina</taxon>
        <taxon>Agaricomycetes</taxon>
        <taxon>Russulales</taxon>
        <taxon>Auriscalpiaceae</taxon>
        <taxon>Auriscalpium</taxon>
    </lineage>
</organism>
<evidence type="ECO:0000313" key="2">
    <source>
        <dbReference type="Proteomes" id="UP000814033"/>
    </source>
</evidence>